<dbReference type="AlphaFoldDB" id="A0A9W5INW5"/>
<gene>
    <name evidence="1" type="ORF">NEISUBOT_05504</name>
</gene>
<comment type="caution">
    <text evidence="1">The sequence shown here is derived from an EMBL/GenBank/DDBJ whole genome shotgun (WGS) entry which is preliminary data.</text>
</comment>
<proteinExistence type="predicted"/>
<sequence length="100" mass="11596">MKCLFIPYFNRSDGLFPIHPIHFTIGIIPVTIQCSSSVGYYPYDRPPILPPHLCPFLSLTFSPLLQRIRSSQHRLPCRNHRHFHRFLTAAVFLPQPARSV</sequence>
<protein>
    <submittedName>
        <fullName evidence="1">Uncharacterized protein</fullName>
    </submittedName>
</protein>
<reference evidence="1 2" key="1">
    <citation type="submission" date="2010-01" db="EMBL/GenBank/DDBJ databases">
        <authorList>
            <person name="Weinstock G."/>
            <person name="Sodergren E."/>
            <person name="Clifton S."/>
            <person name="Fulton L."/>
            <person name="Fulton B."/>
            <person name="Courtney L."/>
            <person name="Fronick C."/>
            <person name="Harrison M."/>
            <person name="Strong C."/>
            <person name="Farmer C."/>
            <person name="Delahaunty K."/>
            <person name="Markovic C."/>
            <person name="Hall O."/>
            <person name="Minx P."/>
            <person name="Tomlinson C."/>
            <person name="Mitreva M."/>
            <person name="Nelson J."/>
            <person name="Hou S."/>
            <person name="Wollam A."/>
            <person name="Pepin K.H."/>
            <person name="Johnson M."/>
            <person name="Bhonagiri V."/>
            <person name="Nash W.E."/>
            <person name="Warren W."/>
            <person name="Chinwalla A."/>
            <person name="Mardis E.R."/>
            <person name="Wilson R.K."/>
        </authorList>
    </citation>
    <scope>NUCLEOTIDE SEQUENCE [LARGE SCALE GENOMIC DNA]</scope>
    <source>
        <strain evidence="1 2">NJ9703</strain>
    </source>
</reference>
<evidence type="ECO:0000313" key="1">
    <source>
        <dbReference type="EMBL" id="EFC51074.1"/>
    </source>
</evidence>
<dbReference type="Proteomes" id="UP000004621">
    <property type="component" value="Unassembled WGS sequence"/>
</dbReference>
<evidence type="ECO:0000313" key="2">
    <source>
        <dbReference type="Proteomes" id="UP000004621"/>
    </source>
</evidence>
<organism evidence="1 2">
    <name type="scientific">Neisseria subflava NJ9703</name>
    <dbReference type="NCBI Taxonomy" id="546268"/>
    <lineage>
        <taxon>Bacteria</taxon>
        <taxon>Pseudomonadati</taxon>
        <taxon>Pseudomonadota</taxon>
        <taxon>Betaproteobacteria</taxon>
        <taxon>Neisseriales</taxon>
        <taxon>Neisseriaceae</taxon>
        <taxon>Neisseria</taxon>
    </lineage>
</organism>
<accession>A0A9W5INW5</accession>
<dbReference type="EMBL" id="ACEO02000015">
    <property type="protein sequence ID" value="EFC51074.1"/>
    <property type="molecule type" value="Genomic_DNA"/>
</dbReference>
<name>A0A9W5INW5_NEISU</name>